<keyword evidence="3" id="KW-0805">Transcription regulation</keyword>
<dbReference type="OrthoDB" id="5832525at2759"/>
<evidence type="ECO:0000313" key="8">
    <source>
        <dbReference type="Proteomes" id="UP000005239"/>
    </source>
</evidence>
<dbReference type="GO" id="GO:0045944">
    <property type="term" value="P:positive regulation of transcription by RNA polymerase II"/>
    <property type="evidence" value="ECO:0000318"/>
    <property type="project" value="GO_Central"/>
</dbReference>
<keyword evidence="8" id="KW-1185">Reference proteome</keyword>
<dbReference type="GO" id="GO:0005634">
    <property type="term" value="C:nucleus"/>
    <property type="evidence" value="ECO:0000318"/>
    <property type="project" value="GO_Central"/>
</dbReference>
<evidence type="ECO:0000256" key="6">
    <source>
        <dbReference type="ARBA" id="ARBA00023242"/>
    </source>
</evidence>
<dbReference type="PRINTS" id="PR01748">
    <property type="entry name" value="AP2TNSCPFCT"/>
</dbReference>
<comment type="similarity">
    <text evidence="2">Belongs to the AP-2 family.</text>
</comment>
<keyword evidence="4" id="KW-0238">DNA-binding</keyword>
<evidence type="ECO:0000256" key="2">
    <source>
        <dbReference type="ARBA" id="ARBA00007770"/>
    </source>
</evidence>
<dbReference type="AlphaFoldDB" id="A0A2A6BSE0"/>
<keyword evidence="5" id="KW-0804">Transcription</keyword>
<evidence type="ECO:0000313" key="7">
    <source>
        <dbReference type="EnsemblMetazoa" id="PPA37337.1"/>
    </source>
</evidence>
<comment type="subcellular location">
    <subcellularLocation>
        <location evidence="1">Nucleus</location>
    </subcellularLocation>
</comment>
<dbReference type="InterPro" id="IPR004979">
    <property type="entry name" value="TF_AP2"/>
</dbReference>
<dbReference type="PANTHER" id="PTHR10812:SF17">
    <property type="entry name" value="TRANSCRIPTION FACTOR AP-2, ISOFORM D"/>
    <property type="match status" value="1"/>
</dbReference>
<evidence type="ECO:0000256" key="1">
    <source>
        <dbReference type="ARBA" id="ARBA00004123"/>
    </source>
</evidence>
<dbReference type="InterPro" id="IPR013854">
    <property type="entry name" value="TF_AP2_C"/>
</dbReference>
<evidence type="ECO:0000256" key="5">
    <source>
        <dbReference type="ARBA" id="ARBA00023163"/>
    </source>
</evidence>
<reference evidence="8" key="1">
    <citation type="journal article" date="2008" name="Nat. Genet.">
        <title>The Pristionchus pacificus genome provides a unique perspective on nematode lifestyle and parasitism.</title>
        <authorList>
            <person name="Dieterich C."/>
            <person name="Clifton S.W."/>
            <person name="Schuster L.N."/>
            <person name="Chinwalla A."/>
            <person name="Delehaunty K."/>
            <person name="Dinkelacker I."/>
            <person name="Fulton L."/>
            <person name="Fulton R."/>
            <person name="Godfrey J."/>
            <person name="Minx P."/>
            <person name="Mitreva M."/>
            <person name="Roeseler W."/>
            <person name="Tian H."/>
            <person name="Witte H."/>
            <person name="Yang S.P."/>
            <person name="Wilson R.K."/>
            <person name="Sommer R.J."/>
        </authorList>
    </citation>
    <scope>NUCLEOTIDE SEQUENCE [LARGE SCALE GENOMIC DNA]</scope>
    <source>
        <strain evidence="8">PS312</strain>
    </source>
</reference>
<dbReference type="PANTHER" id="PTHR10812">
    <property type="entry name" value="TRANSCRIPTION FACTOR AP-2"/>
    <property type="match status" value="1"/>
</dbReference>
<organism evidence="7 8">
    <name type="scientific">Pristionchus pacificus</name>
    <name type="common">Parasitic nematode worm</name>
    <dbReference type="NCBI Taxonomy" id="54126"/>
    <lineage>
        <taxon>Eukaryota</taxon>
        <taxon>Metazoa</taxon>
        <taxon>Ecdysozoa</taxon>
        <taxon>Nematoda</taxon>
        <taxon>Chromadorea</taxon>
        <taxon>Rhabditida</taxon>
        <taxon>Rhabditina</taxon>
        <taxon>Diplogasteromorpha</taxon>
        <taxon>Diplogasteroidea</taxon>
        <taxon>Neodiplogasteridae</taxon>
        <taxon>Pristionchus</taxon>
    </lineage>
</organism>
<evidence type="ECO:0000256" key="4">
    <source>
        <dbReference type="ARBA" id="ARBA00023125"/>
    </source>
</evidence>
<dbReference type="GO" id="GO:0000977">
    <property type="term" value="F:RNA polymerase II transcription regulatory region sequence-specific DNA binding"/>
    <property type="evidence" value="ECO:0000318"/>
    <property type="project" value="GO_Central"/>
</dbReference>
<dbReference type="Proteomes" id="UP000005239">
    <property type="component" value="Unassembled WGS sequence"/>
</dbReference>
<reference evidence="7" key="2">
    <citation type="submission" date="2022-06" db="UniProtKB">
        <authorList>
            <consortium name="EnsemblMetazoa"/>
        </authorList>
    </citation>
    <scope>IDENTIFICATION</scope>
    <source>
        <strain evidence="7">PS312</strain>
    </source>
</reference>
<name>A0A2A6BSE0_PRIPA</name>
<keyword evidence="6" id="KW-0539">Nucleus</keyword>
<accession>A0A2A6BSE0</accession>
<proteinExistence type="inferred from homology"/>
<dbReference type="Pfam" id="PF03299">
    <property type="entry name" value="TF_AP-2"/>
    <property type="match status" value="3"/>
</dbReference>
<evidence type="ECO:0000256" key="3">
    <source>
        <dbReference type="ARBA" id="ARBA00023015"/>
    </source>
</evidence>
<protein>
    <submittedName>
        <fullName evidence="7">Uncharacterized protein</fullName>
    </submittedName>
</protein>
<sequence length="658" mass="73557">MDNYSNSYYDDYKFMPVMPADQGMEDPWYTEEGYALVENQQQPFLMAKQEPVYQELQPAAMLQPLQHMQPLDNYQLPQTAFPDYLAVYEEEPLTPPPPAEFLNKPYYVEDSQPVETEVKPLVQKKRGRKRKQDETVDLRSKVEEEVELFNASDDTEPIVAPQETGKKFCDVVGRLCVIGSLAHYAVTTDEIKRRASKPDGLCCSHIGALLKRGKVAGTGAELQKLLEDQEIQLSDKPIINRKKYSLNTLSALLEGTFFKLHHGVLQYPGYPICAVDTNLIENDEYRTQTLALPYPSSTVTPIPGESVQLSADHRELALAHFPFTSFAHLIIKSIPTPQELSAAAQEVTAAKAAMSSFSAVLNQWTAGGWTKGKDAILASPLRLFAYATHVLGVEECLLMVTLFKQFLQVYEQELSAFISRVESTGYATAVKYLQIPSGKLHQADESEESNGPQSFTSISGRLTLSNKTYNVTVSEIHRRVRQPESLNISILGSLLKKGKTKNNCKLLSDQLKKYNINLDAGRRKSARNTTFTAMLEGEALALASDMEAEIDRSFPKKKLIAEIVNATPRYAVEEQQFGFASASRLTASLRAKLFDLCLPIAERVPHTINENAHVILKYCNLTHGYGPDAVISWMNAFGQIFEKTSKSFSYASFSDENN</sequence>
<dbReference type="GO" id="GO:0042127">
    <property type="term" value="P:regulation of cell population proliferation"/>
    <property type="evidence" value="ECO:0000318"/>
    <property type="project" value="GO_Central"/>
</dbReference>
<gene>
    <name evidence="7" type="primary">WBGene00275706</name>
</gene>
<accession>A0A8R1UPD0</accession>
<dbReference type="EnsemblMetazoa" id="PPA37337.1">
    <property type="protein sequence ID" value="PPA37337.1"/>
    <property type="gene ID" value="WBGene00275706"/>
</dbReference>
<dbReference type="GO" id="GO:0001228">
    <property type="term" value="F:DNA-binding transcription activator activity, RNA polymerase II-specific"/>
    <property type="evidence" value="ECO:0000318"/>
    <property type="project" value="GO_Central"/>
</dbReference>